<dbReference type="CDD" id="cd06346">
    <property type="entry name" value="PBP1_ABC_ligand_binding-like"/>
    <property type="match status" value="1"/>
</dbReference>
<reference evidence="5 6" key="1">
    <citation type="submission" date="2019-04" db="EMBL/GenBank/DDBJ databases">
        <authorList>
            <person name="Liu Q."/>
            <person name="Xin Y.-H."/>
        </authorList>
    </citation>
    <scope>NUCLEOTIDE SEQUENCE [LARGE SCALE GENOMIC DNA]</scope>
    <source>
        <strain evidence="5 6">AM23</strain>
    </source>
</reference>
<evidence type="ECO:0000256" key="3">
    <source>
        <dbReference type="SAM" id="MobiDB-lite"/>
    </source>
</evidence>
<organism evidence="5 6">
    <name type="scientific">Arthrobacter echini</name>
    <dbReference type="NCBI Taxonomy" id="1529066"/>
    <lineage>
        <taxon>Bacteria</taxon>
        <taxon>Bacillati</taxon>
        <taxon>Actinomycetota</taxon>
        <taxon>Actinomycetes</taxon>
        <taxon>Micrococcales</taxon>
        <taxon>Micrococcaceae</taxon>
        <taxon>Arthrobacter</taxon>
    </lineage>
</organism>
<dbReference type="Pfam" id="PF13458">
    <property type="entry name" value="Peripla_BP_6"/>
    <property type="match status" value="1"/>
</dbReference>
<dbReference type="OrthoDB" id="7337537at2"/>
<proteinExistence type="inferred from homology"/>
<gene>
    <name evidence="5" type="ORF">E8P82_03505</name>
</gene>
<dbReference type="PANTHER" id="PTHR30483">
    <property type="entry name" value="LEUCINE-SPECIFIC-BINDING PROTEIN"/>
    <property type="match status" value="1"/>
</dbReference>
<dbReference type="PANTHER" id="PTHR30483:SF6">
    <property type="entry name" value="PERIPLASMIC BINDING PROTEIN OF ABC TRANSPORTER FOR NATURAL AMINO ACIDS"/>
    <property type="match status" value="1"/>
</dbReference>
<evidence type="ECO:0000256" key="2">
    <source>
        <dbReference type="ARBA" id="ARBA00022729"/>
    </source>
</evidence>
<evidence type="ECO:0000313" key="6">
    <source>
        <dbReference type="Proteomes" id="UP000305233"/>
    </source>
</evidence>
<dbReference type="Gene3D" id="3.40.50.2300">
    <property type="match status" value="3"/>
</dbReference>
<sequence length="477" mass="48456">MTAPRNRALFGIGERTPSAVRIAALGLGIALFASGCAGDSDDTDTGSESTDSSTTTSTEAGPAETSSAAAMASLACPESEGAEGQEQGERGDPAAVPASETTSPEPLRLGSLLPTTGTLAFLGPPEIAGSQLAVNEINEAGGVLGQDVSITQRDSGDTTTDIATQSVTDLLSQDVNAIVGAASSGVSKTVINQITGAGVVMFSPANTSPEFTDWDDDGLYWRTAPSDVLQGRTLGTYITTCGAQTVGMITLNDSYGTGLQSNIQETVEAAGGQVVANEMFNTGDSQFSSQVDAIAAAAPDAVVLISFDEATSIVPLLIASGIDPSTLFMVDGNTSDYSEDLDPGTLEGAQGTIPGPFAGTAFQDALATVDPDLTSLAYAGEAYDAVNLIALAAEAAGSVEGADLAGELEAVSKDGTKCFDFAGCVTLLRDGEDIDYDGISGPVAFDENGDPTEAAIGIYRYDGDNVPQPYRSEIGQL</sequence>
<dbReference type="InterPro" id="IPR028081">
    <property type="entry name" value="Leu-bd"/>
</dbReference>
<feature type="region of interest" description="Disordered" evidence="3">
    <location>
        <begin position="39"/>
        <end position="112"/>
    </location>
</feature>
<dbReference type="SUPFAM" id="SSF53822">
    <property type="entry name" value="Periplasmic binding protein-like I"/>
    <property type="match status" value="1"/>
</dbReference>
<dbReference type="EMBL" id="SSWH01000002">
    <property type="protein sequence ID" value="THJ67906.1"/>
    <property type="molecule type" value="Genomic_DNA"/>
</dbReference>
<comment type="similarity">
    <text evidence="1">Belongs to the leucine-binding protein family.</text>
</comment>
<feature type="domain" description="Leucine-binding protein" evidence="4">
    <location>
        <begin position="106"/>
        <end position="415"/>
    </location>
</feature>
<evidence type="ECO:0000256" key="1">
    <source>
        <dbReference type="ARBA" id="ARBA00010062"/>
    </source>
</evidence>
<keyword evidence="2" id="KW-0732">Signal</keyword>
<dbReference type="InterPro" id="IPR028082">
    <property type="entry name" value="Peripla_BP_I"/>
</dbReference>
<protein>
    <submittedName>
        <fullName evidence="5">Amino acid ABC transporter substrate-binding protein</fullName>
    </submittedName>
</protein>
<keyword evidence="6" id="KW-1185">Reference proteome</keyword>
<dbReference type="InterPro" id="IPR051010">
    <property type="entry name" value="BCAA_transport"/>
</dbReference>
<feature type="compositionally biased region" description="Low complexity" evidence="3">
    <location>
        <begin position="46"/>
        <end position="59"/>
    </location>
</feature>
<evidence type="ECO:0000313" key="5">
    <source>
        <dbReference type="EMBL" id="THJ67906.1"/>
    </source>
</evidence>
<dbReference type="AlphaFoldDB" id="A0A4S5E8B6"/>
<comment type="caution">
    <text evidence="5">The sequence shown here is derived from an EMBL/GenBank/DDBJ whole genome shotgun (WGS) entry which is preliminary data.</text>
</comment>
<evidence type="ECO:0000259" key="4">
    <source>
        <dbReference type="Pfam" id="PF13458"/>
    </source>
</evidence>
<dbReference type="Proteomes" id="UP000305233">
    <property type="component" value="Unassembled WGS sequence"/>
</dbReference>
<dbReference type="RefSeq" id="WP_136453103.1">
    <property type="nucleotide sequence ID" value="NZ_SSWH01000002.1"/>
</dbReference>
<accession>A0A4S5E8B6</accession>
<name>A0A4S5E8B6_9MICC</name>